<reference evidence="6 7" key="1">
    <citation type="journal article" date="2016" name="Front. Microbiol.">
        <title>Genomic Resource of Rice Seed Associated Bacteria.</title>
        <authorList>
            <person name="Midha S."/>
            <person name="Bansal K."/>
            <person name="Sharma S."/>
            <person name="Kumar N."/>
            <person name="Patil P.P."/>
            <person name="Chaudhry V."/>
            <person name="Patil P.B."/>
        </authorList>
    </citation>
    <scope>NUCLEOTIDE SEQUENCE [LARGE SCALE GENOMIC DNA]</scope>
    <source>
        <strain evidence="6 7">RSA13</strain>
    </source>
</reference>
<feature type="domain" description="HTH tetR-type" evidence="5">
    <location>
        <begin position="8"/>
        <end position="68"/>
    </location>
</feature>
<dbReference type="Pfam" id="PF16925">
    <property type="entry name" value="TetR_C_13"/>
    <property type="match status" value="1"/>
</dbReference>
<dbReference type="InterPro" id="IPR011075">
    <property type="entry name" value="TetR_C"/>
</dbReference>
<evidence type="ECO:0000256" key="3">
    <source>
        <dbReference type="ARBA" id="ARBA00023163"/>
    </source>
</evidence>
<name>A0AB34VBK3_9GAMM</name>
<dbReference type="PANTHER" id="PTHR47506:SF6">
    <property type="entry name" value="HTH-TYPE TRANSCRIPTIONAL REPRESSOR NEMR"/>
    <property type="match status" value="1"/>
</dbReference>
<dbReference type="EMBL" id="LDSI01000029">
    <property type="protein sequence ID" value="KTS94160.1"/>
    <property type="molecule type" value="Genomic_DNA"/>
</dbReference>
<dbReference type="GO" id="GO:0003677">
    <property type="term" value="F:DNA binding"/>
    <property type="evidence" value="ECO:0007669"/>
    <property type="project" value="UniProtKB-UniRule"/>
</dbReference>
<evidence type="ECO:0000256" key="1">
    <source>
        <dbReference type="ARBA" id="ARBA00023015"/>
    </source>
</evidence>
<comment type="caution">
    <text evidence="6">The sequence shown here is derived from an EMBL/GenBank/DDBJ whole genome shotgun (WGS) entry which is preliminary data.</text>
</comment>
<dbReference type="InterPro" id="IPR009057">
    <property type="entry name" value="Homeodomain-like_sf"/>
</dbReference>
<dbReference type="AlphaFoldDB" id="A0AB34VBK3"/>
<keyword evidence="3" id="KW-0804">Transcription</keyword>
<dbReference type="PROSITE" id="PS50977">
    <property type="entry name" value="HTH_TETR_2"/>
    <property type="match status" value="1"/>
</dbReference>
<evidence type="ECO:0000256" key="2">
    <source>
        <dbReference type="ARBA" id="ARBA00023125"/>
    </source>
</evidence>
<dbReference type="PANTHER" id="PTHR47506">
    <property type="entry name" value="TRANSCRIPTIONAL REGULATORY PROTEIN"/>
    <property type="match status" value="1"/>
</dbReference>
<sequence>MNKMPQRNETREHLLTTGESLCLQRGFTGMGLSQLLNQAQIPKGSFYYYFPSKEAFGVALLERYFVRYLQNLEQQLFQPAGSAGGRLLAHFRHALDLFERQGNIVGCLSVKLSAEVCDLSEPMRIALQQGASHVIAAYVKALTQAQHEEDLSLPSPPGQLAELLYVLWLGASLQSKLSRNAQPMRLALITIEQWLTKPLV</sequence>
<dbReference type="SUPFAM" id="SSF48498">
    <property type="entry name" value="Tetracyclin repressor-like, C-terminal domain"/>
    <property type="match status" value="1"/>
</dbReference>
<keyword evidence="1" id="KW-0805">Transcription regulation</keyword>
<organism evidence="6 7">
    <name type="scientific">Pantoea stewartii</name>
    <dbReference type="NCBI Taxonomy" id="66269"/>
    <lineage>
        <taxon>Bacteria</taxon>
        <taxon>Pseudomonadati</taxon>
        <taxon>Pseudomonadota</taxon>
        <taxon>Gammaproteobacteria</taxon>
        <taxon>Enterobacterales</taxon>
        <taxon>Erwiniaceae</taxon>
        <taxon>Pantoea</taxon>
    </lineage>
</organism>
<evidence type="ECO:0000313" key="7">
    <source>
        <dbReference type="Proteomes" id="UP000072520"/>
    </source>
</evidence>
<evidence type="ECO:0000256" key="4">
    <source>
        <dbReference type="PROSITE-ProRule" id="PRU00335"/>
    </source>
</evidence>
<dbReference type="InterPro" id="IPR001647">
    <property type="entry name" value="HTH_TetR"/>
</dbReference>
<keyword evidence="2 4" id="KW-0238">DNA-binding</keyword>
<dbReference type="InterPro" id="IPR036271">
    <property type="entry name" value="Tet_transcr_reg_TetR-rel_C_sf"/>
</dbReference>
<dbReference type="SUPFAM" id="SSF46689">
    <property type="entry name" value="Homeodomain-like"/>
    <property type="match status" value="1"/>
</dbReference>
<evidence type="ECO:0000313" key="6">
    <source>
        <dbReference type="EMBL" id="KTS94160.1"/>
    </source>
</evidence>
<accession>A0AB34VBK3</accession>
<dbReference type="Gene3D" id="1.10.357.10">
    <property type="entry name" value="Tetracycline Repressor, domain 2"/>
    <property type="match status" value="1"/>
</dbReference>
<feature type="DNA-binding region" description="H-T-H motif" evidence="4">
    <location>
        <begin position="31"/>
        <end position="50"/>
    </location>
</feature>
<dbReference type="Proteomes" id="UP000072520">
    <property type="component" value="Unassembled WGS sequence"/>
</dbReference>
<gene>
    <name evidence="6" type="ORF">RSA13_19090</name>
</gene>
<dbReference type="RefSeq" id="WP_058708761.1">
    <property type="nucleotide sequence ID" value="NZ_LDSI01000029.1"/>
</dbReference>
<protein>
    <submittedName>
        <fullName evidence="6">TetR family transcriptional regulator</fullName>
    </submittedName>
</protein>
<proteinExistence type="predicted"/>
<dbReference type="Pfam" id="PF00440">
    <property type="entry name" value="TetR_N"/>
    <property type="match status" value="1"/>
</dbReference>
<evidence type="ECO:0000259" key="5">
    <source>
        <dbReference type="PROSITE" id="PS50977"/>
    </source>
</evidence>